<dbReference type="SUPFAM" id="SSF110857">
    <property type="entry name" value="Gamma-glutamyl cyclotransferase-like"/>
    <property type="match status" value="1"/>
</dbReference>
<name>A0ABQ0Z9W0_9HYPH</name>
<gene>
    <name evidence="4" type="ORF">RsS93_47010</name>
</gene>
<dbReference type="Proteomes" id="UP000390335">
    <property type="component" value="Unassembled WGS sequence"/>
</dbReference>
<dbReference type="RefSeq" id="WP_113390723.1">
    <property type="nucleotide sequence ID" value="NZ_BLAJ01000006.1"/>
</dbReference>
<dbReference type="PANTHER" id="PTHR12510:SF4">
    <property type="entry name" value="GAMMA-GLUTAMYLAMINECYCLOTRANSFERASE"/>
    <property type="match status" value="1"/>
</dbReference>
<dbReference type="Pfam" id="PF06094">
    <property type="entry name" value="GGACT"/>
    <property type="match status" value="1"/>
</dbReference>
<evidence type="ECO:0000259" key="3">
    <source>
        <dbReference type="Pfam" id="PF06094"/>
    </source>
</evidence>
<sequence length="138" mass="15490">MVEIVRVFAFGTLKKGFVLHQRGLAGAHYCGRAQTRKAYPMVIAGQWFAPMMFDEPGTGSIVSGELYELSGEMLSKLDRLESVGQPGHFRKRIELETASGNLADAFAYFKARRLAVPIYTGYLSTYDDDRFVPTERRS</sequence>
<dbReference type="InterPro" id="IPR013024">
    <property type="entry name" value="GGCT-like"/>
</dbReference>
<dbReference type="InterPro" id="IPR036568">
    <property type="entry name" value="GGCT-like_sf"/>
</dbReference>
<accession>A0ABQ0Z9W0</accession>
<evidence type="ECO:0000313" key="4">
    <source>
        <dbReference type="EMBL" id="GES52087.1"/>
    </source>
</evidence>
<keyword evidence="5" id="KW-1185">Reference proteome</keyword>
<dbReference type="CDD" id="cd06661">
    <property type="entry name" value="GGCT_like"/>
    <property type="match status" value="1"/>
</dbReference>
<proteinExistence type="inferred from homology"/>
<evidence type="ECO:0000256" key="1">
    <source>
        <dbReference type="ARBA" id="ARBA00008861"/>
    </source>
</evidence>
<dbReference type="InterPro" id="IPR039126">
    <property type="entry name" value="GGACT"/>
</dbReference>
<protein>
    <recommendedName>
        <fullName evidence="2">Gamma-glutamylcyclotransferase family protein</fullName>
    </recommendedName>
</protein>
<dbReference type="EMBL" id="BLAJ01000006">
    <property type="protein sequence ID" value="GES52087.1"/>
    <property type="molecule type" value="Genomic_DNA"/>
</dbReference>
<dbReference type="PANTHER" id="PTHR12510">
    <property type="entry name" value="TROPONIN C-AKIN-1 PROTEIN"/>
    <property type="match status" value="1"/>
</dbReference>
<feature type="domain" description="Gamma-glutamylcyclotransferase AIG2-like" evidence="3">
    <location>
        <begin position="7"/>
        <end position="112"/>
    </location>
</feature>
<reference evidence="4 5" key="1">
    <citation type="journal article" date="2020" name="Genome Biol. Evol.">
        <title>Rhizobium dioscoreae sp. nov., a plant growth-promoting bacterium isolated from yam (Dioscorea species).</title>
        <authorList>
            <person name="Ouyabe M."/>
            <person name="Tanaka N."/>
            <person name="Shiwa Y."/>
            <person name="Fujita N."/>
            <person name="Kikuno H."/>
            <person name="Babil P."/>
            <person name="Shiwachi H."/>
        </authorList>
    </citation>
    <scope>NUCLEOTIDE SEQUENCE [LARGE SCALE GENOMIC DNA]</scope>
    <source>
        <strain evidence="4 5">S-93</strain>
    </source>
</reference>
<comment type="similarity">
    <text evidence="1 2">Belongs to the gamma-glutamylcyclotransferase family.</text>
</comment>
<dbReference type="InterPro" id="IPR009288">
    <property type="entry name" value="AIG2-like_dom"/>
</dbReference>
<organism evidence="4 5">
    <name type="scientific">Rhizobium dioscoreae</name>
    <dbReference type="NCBI Taxonomy" id="2653122"/>
    <lineage>
        <taxon>Bacteria</taxon>
        <taxon>Pseudomonadati</taxon>
        <taxon>Pseudomonadota</taxon>
        <taxon>Alphaproteobacteria</taxon>
        <taxon>Hyphomicrobiales</taxon>
        <taxon>Rhizobiaceae</taxon>
        <taxon>Rhizobium/Agrobacterium group</taxon>
        <taxon>Rhizobium</taxon>
    </lineage>
</organism>
<dbReference type="Gene3D" id="3.10.490.10">
    <property type="entry name" value="Gamma-glutamyl cyclotransferase-like"/>
    <property type="match status" value="1"/>
</dbReference>
<comment type="caution">
    <text evidence="4">The sequence shown here is derived from an EMBL/GenBank/DDBJ whole genome shotgun (WGS) entry which is preliminary data.</text>
</comment>
<evidence type="ECO:0000313" key="5">
    <source>
        <dbReference type="Proteomes" id="UP000390335"/>
    </source>
</evidence>
<evidence type="ECO:0000256" key="2">
    <source>
        <dbReference type="RuleBase" id="RU367036"/>
    </source>
</evidence>